<evidence type="ECO:0000256" key="1">
    <source>
        <dbReference type="SAM" id="SignalP"/>
    </source>
</evidence>
<feature type="signal peptide" evidence="1">
    <location>
        <begin position="1"/>
        <end position="18"/>
    </location>
</feature>
<reference evidence="2 3" key="1">
    <citation type="submission" date="2023-01" db="EMBL/GenBank/DDBJ databases">
        <title>Analysis of 21 Apiospora genomes using comparative genomics revels a genus with tremendous synthesis potential of carbohydrate active enzymes and secondary metabolites.</title>
        <authorList>
            <person name="Sorensen T."/>
        </authorList>
    </citation>
    <scope>NUCLEOTIDE SEQUENCE [LARGE SCALE GENOMIC DNA]</scope>
    <source>
        <strain evidence="2 3">CBS 114990</strain>
    </source>
</reference>
<dbReference type="GeneID" id="92045235"/>
<protein>
    <submittedName>
        <fullName evidence="2">Uncharacterized protein</fullName>
    </submittedName>
</protein>
<organism evidence="2 3">
    <name type="scientific">Apiospora hydei</name>
    <dbReference type="NCBI Taxonomy" id="1337664"/>
    <lineage>
        <taxon>Eukaryota</taxon>
        <taxon>Fungi</taxon>
        <taxon>Dikarya</taxon>
        <taxon>Ascomycota</taxon>
        <taxon>Pezizomycotina</taxon>
        <taxon>Sordariomycetes</taxon>
        <taxon>Xylariomycetidae</taxon>
        <taxon>Amphisphaeriales</taxon>
        <taxon>Apiosporaceae</taxon>
        <taxon>Apiospora</taxon>
    </lineage>
</organism>
<evidence type="ECO:0000313" key="3">
    <source>
        <dbReference type="Proteomes" id="UP001433268"/>
    </source>
</evidence>
<feature type="chain" id="PRO_5045715047" evidence="1">
    <location>
        <begin position="19"/>
        <end position="163"/>
    </location>
</feature>
<name>A0ABR1W986_9PEZI</name>
<dbReference type="RefSeq" id="XP_066667517.1">
    <property type="nucleotide sequence ID" value="XM_066812175.1"/>
</dbReference>
<dbReference type="Proteomes" id="UP001433268">
    <property type="component" value="Unassembled WGS sequence"/>
</dbReference>
<dbReference type="EMBL" id="JAQQWN010000006">
    <property type="protein sequence ID" value="KAK8080042.1"/>
    <property type="molecule type" value="Genomic_DNA"/>
</dbReference>
<proteinExistence type="predicted"/>
<sequence>MHASLVALVSTVAAAAAAAPGYSHGSSSSSLTAAARDTPYAEWLATHFAESCSPGGCFASFNISAPAGYVAGAPAFDVICHLVYARQDWRDCDNSGVQGAAGGSRVQSMKTDASRRGLVRISVAHIWTSLEDGRQRDNASGFAEVDAGWSVFSVPVTMLSAVL</sequence>
<keyword evidence="3" id="KW-1185">Reference proteome</keyword>
<evidence type="ECO:0000313" key="2">
    <source>
        <dbReference type="EMBL" id="KAK8080042.1"/>
    </source>
</evidence>
<accession>A0ABR1W986</accession>
<comment type="caution">
    <text evidence="2">The sequence shown here is derived from an EMBL/GenBank/DDBJ whole genome shotgun (WGS) entry which is preliminary data.</text>
</comment>
<gene>
    <name evidence="2" type="ORF">PG997_007860</name>
</gene>
<keyword evidence="1" id="KW-0732">Signal</keyword>